<dbReference type="PANTHER" id="PTHR42934:SF2">
    <property type="entry name" value="GLYCOLATE OXIDASE SUBUNIT GLCD"/>
    <property type="match status" value="1"/>
</dbReference>
<name>A0A2S5Y6S5_9MICO</name>
<evidence type="ECO:0000313" key="3">
    <source>
        <dbReference type="Proteomes" id="UP000237966"/>
    </source>
</evidence>
<gene>
    <name evidence="2" type="ORF">C5C51_04920</name>
</gene>
<dbReference type="InterPro" id="IPR036318">
    <property type="entry name" value="FAD-bd_PCMH-like_sf"/>
</dbReference>
<protein>
    <submittedName>
        <fullName evidence="2">FAD-binding protein</fullName>
    </submittedName>
</protein>
<dbReference type="SUPFAM" id="SSF56176">
    <property type="entry name" value="FAD-binding/transporter-associated domain-like"/>
    <property type="match status" value="1"/>
</dbReference>
<sequence>MDKSLSCAWLENGVAVVEPGAITHALSAVVAPHGLVFSPDPVSKATSIIGGNIATNAGGLLCAKYGVTPETVLGPAVVLPDGRLLRAGQRSVKGGSEQARSVCNIVTAASGDVESTDDPVAGEALLVMSAAICDVECRRGCPSRRSRMRANLHLVPCCLPPALATRWGRLRQNCFAEELGEDSRALPRGIKKVFDPLGIMTLARCSESASVNRLGLSPTEAGRLVLRRLLLSASVEARTPYLAGWLVYCGRYRT</sequence>
<dbReference type="GO" id="GO:0071949">
    <property type="term" value="F:FAD binding"/>
    <property type="evidence" value="ECO:0007669"/>
    <property type="project" value="InterPro"/>
</dbReference>
<dbReference type="Pfam" id="PF01565">
    <property type="entry name" value="FAD_binding_4"/>
    <property type="match status" value="1"/>
</dbReference>
<dbReference type="PANTHER" id="PTHR42934">
    <property type="entry name" value="GLYCOLATE OXIDASE SUBUNIT GLCD"/>
    <property type="match status" value="1"/>
</dbReference>
<dbReference type="InterPro" id="IPR006094">
    <property type="entry name" value="Oxid_FAD_bind_N"/>
</dbReference>
<evidence type="ECO:0000259" key="1">
    <source>
        <dbReference type="PROSITE" id="PS51387"/>
    </source>
</evidence>
<dbReference type="OrthoDB" id="9811557at2"/>
<comment type="caution">
    <text evidence="2">The sequence shown here is derived from an EMBL/GenBank/DDBJ whole genome shotgun (WGS) entry which is preliminary data.</text>
</comment>
<dbReference type="Gene3D" id="3.30.465.10">
    <property type="match status" value="1"/>
</dbReference>
<organism evidence="2 3">
    <name type="scientific">Rathayibacter toxicus</name>
    <dbReference type="NCBI Taxonomy" id="145458"/>
    <lineage>
        <taxon>Bacteria</taxon>
        <taxon>Bacillati</taxon>
        <taxon>Actinomycetota</taxon>
        <taxon>Actinomycetes</taxon>
        <taxon>Micrococcales</taxon>
        <taxon>Microbacteriaceae</taxon>
        <taxon>Rathayibacter</taxon>
    </lineage>
</organism>
<dbReference type="PROSITE" id="PS51387">
    <property type="entry name" value="FAD_PCMH"/>
    <property type="match status" value="1"/>
</dbReference>
<dbReference type="AlphaFoldDB" id="A0A2S5Y6S5"/>
<accession>A0A2S5Y6S5</accession>
<dbReference type="InterPro" id="IPR051914">
    <property type="entry name" value="FAD-linked_OxidoTrans_Type4"/>
</dbReference>
<dbReference type="InterPro" id="IPR016169">
    <property type="entry name" value="FAD-bd_PCMH_sub2"/>
</dbReference>
<dbReference type="Proteomes" id="UP000237966">
    <property type="component" value="Unassembled WGS sequence"/>
</dbReference>
<proteinExistence type="predicted"/>
<reference evidence="2 3" key="1">
    <citation type="submission" date="2018-02" db="EMBL/GenBank/DDBJ databases">
        <title>Bacteriophage NCPPB3778 and a type I-E CRISPR drive the evolution of the US Biological Select Agent, Rathayibacter toxicus.</title>
        <authorList>
            <person name="Davis E.W.II."/>
            <person name="Tabima J.F."/>
            <person name="Weisberg A.J."/>
            <person name="Lopes L.D."/>
            <person name="Wiseman M.S."/>
            <person name="Wiseman M.S."/>
            <person name="Pupko T."/>
            <person name="Belcher M.S."/>
            <person name="Sechler A.J."/>
            <person name="Tancos M.A."/>
            <person name="Schroeder B.K."/>
            <person name="Murray T.D."/>
            <person name="Luster D.G."/>
            <person name="Schneider W.L."/>
            <person name="Rogers E."/>
            <person name="Andreote F.D."/>
            <person name="Grunwald N.J."/>
            <person name="Putnam M.L."/>
            <person name="Chang J.H."/>
        </authorList>
    </citation>
    <scope>NUCLEOTIDE SEQUENCE [LARGE SCALE GENOMIC DNA]</scope>
    <source>
        <strain evidence="2 3">FH99</strain>
    </source>
</reference>
<dbReference type="InterPro" id="IPR016166">
    <property type="entry name" value="FAD-bd_PCMH"/>
</dbReference>
<dbReference type="EMBL" id="PSWU01000007">
    <property type="protein sequence ID" value="PPI15151.1"/>
    <property type="molecule type" value="Genomic_DNA"/>
</dbReference>
<evidence type="ECO:0000313" key="2">
    <source>
        <dbReference type="EMBL" id="PPI15151.1"/>
    </source>
</evidence>
<feature type="domain" description="FAD-binding PCMH-type" evidence="1">
    <location>
        <begin position="1"/>
        <end position="116"/>
    </location>
</feature>